<gene>
    <name evidence="1" type="ORF">C5167_039069</name>
</gene>
<dbReference type="PANTHER" id="PTHR48165:SF1">
    <property type="entry name" value="TRANSMEMBRANE PROTEIN"/>
    <property type="match status" value="1"/>
</dbReference>
<evidence type="ECO:0000313" key="2">
    <source>
        <dbReference type="Proteomes" id="UP000316621"/>
    </source>
</evidence>
<dbReference type="Proteomes" id="UP000316621">
    <property type="component" value="Chromosome 1"/>
</dbReference>
<proteinExistence type="predicted"/>
<dbReference type="EMBL" id="CM010715">
    <property type="protein sequence ID" value="RZC46127.1"/>
    <property type="molecule type" value="Genomic_DNA"/>
</dbReference>
<dbReference type="PANTHER" id="PTHR48165">
    <property type="entry name" value="BNAC03G44900D PROTEIN"/>
    <property type="match status" value="1"/>
</dbReference>
<dbReference type="OMA" id="NAVMMRF"/>
<dbReference type="Gramene" id="RZC46127">
    <property type="protein sequence ID" value="RZC46127"/>
    <property type="gene ID" value="C5167_039069"/>
</dbReference>
<dbReference type="OrthoDB" id="1857384at2759"/>
<reference evidence="1 2" key="1">
    <citation type="journal article" date="2018" name="Science">
        <title>The opium poppy genome and morphinan production.</title>
        <authorList>
            <person name="Guo L."/>
            <person name="Winzer T."/>
            <person name="Yang X."/>
            <person name="Li Y."/>
            <person name="Ning Z."/>
            <person name="He Z."/>
            <person name="Teodor R."/>
            <person name="Lu Y."/>
            <person name="Bowser T.A."/>
            <person name="Graham I.A."/>
            <person name="Ye K."/>
        </authorList>
    </citation>
    <scope>NUCLEOTIDE SEQUENCE [LARGE SCALE GENOMIC DNA]</scope>
    <source>
        <strain evidence="2">cv. HN1</strain>
        <tissue evidence="1">Leaves</tissue>
    </source>
</reference>
<organism evidence="1 2">
    <name type="scientific">Papaver somniferum</name>
    <name type="common">Opium poppy</name>
    <dbReference type="NCBI Taxonomy" id="3469"/>
    <lineage>
        <taxon>Eukaryota</taxon>
        <taxon>Viridiplantae</taxon>
        <taxon>Streptophyta</taxon>
        <taxon>Embryophyta</taxon>
        <taxon>Tracheophyta</taxon>
        <taxon>Spermatophyta</taxon>
        <taxon>Magnoliopsida</taxon>
        <taxon>Ranunculales</taxon>
        <taxon>Papaveraceae</taxon>
        <taxon>Papaveroideae</taxon>
        <taxon>Papaver</taxon>
    </lineage>
</organism>
<keyword evidence="2" id="KW-1185">Reference proteome</keyword>
<accession>A0A4Y7IB35</accession>
<sequence>MRHIISSIRRNFKNLRKSSRVGDENMIRNGNIIEVPMFDNVVFRRRHHHQLNGFSSILYGIIKAPFAILSGAVSYYPQANGVDGAWAMSGEFGRMSEMNNLMINDSMRYAIYM</sequence>
<name>A0A4Y7IB35_PAPSO</name>
<evidence type="ECO:0000313" key="1">
    <source>
        <dbReference type="EMBL" id="RZC46127.1"/>
    </source>
</evidence>
<dbReference type="AlphaFoldDB" id="A0A4Y7IB35"/>
<protein>
    <submittedName>
        <fullName evidence="1">Uncharacterized protein</fullName>
    </submittedName>
</protein>